<dbReference type="Proteomes" id="UP000003835">
    <property type="component" value="Unassembled WGS sequence"/>
</dbReference>
<protein>
    <submittedName>
        <fullName evidence="1">Uncharacterized protein</fullName>
    </submittedName>
</protein>
<accession>B4VPA4</accession>
<dbReference type="HOGENOM" id="CLU_1425783_0_0_3"/>
<evidence type="ECO:0000313" key="2">
    <source>
        <dbReference type="Proteomes" id="UP000003835"/>
    </source>
</evidence>
<evidence type="ECO:0000313" key="1">
    <source>
        <dbReference type="EMBL" id="EDX75968.1"/>
    </source>
</evidence>
<sequence>MAIEQATLITPDRPQRIEAQTHIAQWRKQIQHIDDRNTLRTAQQLAAGGTIDQLNAAVAQARKIEPGQPLRPEAQTAIAQWNRQIETLQDQPILDLARAFAQRRDLIAAISTANQIRPGRMLYAEAQSAIAQWVAQIQTAQDRPILEAAAALAAQGRFDAAIATAAQIPPERALYQQAQAAINLWKSQLN</sequence>
<dbReference type="eggNOG" id="COG0457">
    <property type="taxonomic scope" value="Bacteria"/>
</dbReference>
<name>B4VPA4_9CYAN</name>
<dbReference type="STRING" id="118168.MC7420_5402"/>
<reference evidence="1 2" key="1">
    <citation type="submission" date="2008-07" db="EMBL/GenBank/DDBJ databases">
        <authorList>
            <person name="Tandeau de Marsac N."/>
            <person name="Ferriera S."/>
            <person name="Johnson J."/>
            <person name="Kravitz S."/>
            <person name="Beeson K."/>
            <person name="Sutton G."/>
            <person name="Rogers Y.-H."/>
            <person name="Friedman R."/>
            <person name="Frazier M."/>
            <person name="Venter J.C."/>
        </authorList>
    </citation>
    <scope>NUCLEOTIDE SEQUENCE [LARGE SCALE GENOMIC DNA]</scope>
    <source>
        <strain evidence="1 2">PCC 7420</strain>
    </source>
</reference>
<keyword evidence="2" id="KW-1185">Reference proteome</keyword>
<proteinExistence type="predicted"/>
<dbReference type="AlphaFoldDB" id="B4VPA4"/>
<gene>
    <name evidence="1" type="ORF">MC7420_5402</name>
</gene>
<organism evidence="1 2">
    <name type="scientific">Coleofasciculus chthonoplastes PCC 7420</name>
    <dbReference type="NCBI Taxonomy" id="118168"/>
    <lineage>
        <taxon>Bacteria</taxon>
        <taxon>Bacillati</taxon>
        <taxon>Cyanobacteriota</taxon>
        <taxon>Cyanophyceae</taxon>
        <taxon>Coleofasciculales</taxon>
        <taxon>Coleofasciculaceae</taxon>
        <taxon>Coleofasciculus</taxon>
    </lineage>
</organism>
<dbReference type="EMBL" id="DS989847">
    <property type="protein sequence ID" value="EDX75968.1"/>
    <property type="molecule type" value="Genomic_DNA"/>
</dbReference>